<proteinExistence type="predicted"/>
<dbReference type="InterPro" id="IPR038705">
    <property type="entry name" value="YabP_sf"/>
</dbReference>
<dbReference type="Gene3D" id="2.60.40.2000">
    <property type="match status" value="1"/>
</dbReference>
<dbReference type="AlphaFoldDB" id="A0A1H5UXV8"/>
<name>A0A1H5UXV8_9CLOT</name>
<gene>
    <name evidence="1" type="ORF">SAMN05660865_01055</name>
</gene>
<dbReference type="Proteomes" id="UP000242850">
    <property type="component" value="Unassembled WGS sequence"/>
</dbReference>
<organism evidence="1 2">
    <name type="scientific">Caloramator fervidus</name>
    <dbReference type="NCBI Taxonomy" id="29344"/>
    <lineage>
        <taxon>Bacteria</taxon>
        <taxon>Bacillati</taxon>
        <taxon>Bacillota</taxon>
        <taxon>Clostridia</taxon>
        <taxon>Eubacteriales</taxon>
        <taxon>Clostridiaceae</taxon>
        <taxon>Caloramator</taxon>
    </lineage>
</organism>
<accession>A0A1H5UXV8</accession>
<keyword evidence="2" id="KW-1185">Reference proteome</keyword>
<dbReference type="Pfam" id="PF07873">
    <property type="entry name" value="YabP"/>
    <property type="match status" value="1"/>
</dbReference>
<dbReference type="InterPro" id="IPR022476">
    <property type="entry name" value="Spore_YabP/YqfC"/>
</dbReference>
<dbReference type="PIRSF" id="PIRSF011576">
    <property type="entry name" value="YabP"/>
    <property type="match status" value="1"/>
</dbReference>
<dbReference type="InterPro" id="IPR012504">
    <property type="entry name" value="Spore_YabP"/>
</dbReference>
<reference evidence="2" key="1">
    <citation type="submission" date="2016-10" db="EMBL/GenBank/DDBJ databases">
        <authorList>
            <person name="Varghese N."/>
            <person name="Submissions S."/>
        </authorList>
    </citation>
    <scope>NUCLEOTIDE SEQUENCE [LARGE SCALE GENOMIC DNA]</scope>
    <source>
        <strain evidence="2">DSM 5463</strain>
    </source>
</reference>
<evidence type="ECO:0000313" key="1">
    <source>
        <dbReference type="EMBL" id="SEF79800.1"/>
    </source>
</evidence>
<protein>
    <submittedName>
        <fullName evidence="1">Sporulation protein YabP</fullName>
    </submittedName>
</protein>
<dbReference type="NCBIfam" id="TIGR02892">
    <property type="entry name" value="spore_yabP"/>
    <property type="match status" value="1"/>
</dbReference>
<dbReference type="GO" id="GO:0030435">
    <property type="term" value="P:sporulation resulting in formation of a cellular spore"/>
    <property type="evidence" value="ECO:0007669"/>
    <property type="project" value="InterPro"/>
</dbReference>
<sequence length="91" mass="10261">MENKMIKEHKIYIDNRGKIDISGVNAIYTFNDEQVSLSTVMGNLLIRGKDLKVNKLNVDSGDVSIVGQINSLSYTSKDEGKNENLLKKLFR</sequence>
<dbReference type="EMBL" id="FNUK01000011">
    <property type="protein sequence ID" value="SEF79800.1"/>
    <property type="molecule type" value="Genomic_DNA"/>
</dbReference>
<dbReference type="RefSeq" id="WP_103896028.1">
    <property type="nucleotide sequence ID" value="NZ_FNUK01000011.1"/>
</dbReference>
<dbReference type="OrthoDB" id="9795125at2"/>
<evidence type="ECO:0000313" key="2">
    <source>
        <dbReference type="Proteomes" id="UP000242850"/>
    </source>
</evidence>